<keyword evidence="1" id="KW-0812">Transmembrane</keyword>
<reference evidence="2" key="1">
    <citation type="submission" date="2023-07" db="EMBL/GenBank/DDBJ databases">
        <title>Genomic Encyclopedia of Type Strains, Phase IV (KMG-IV): sequencing the most valuable type-strain genomes for metagenomic binning, comparative biology and taxonomic classification.</title>
        <authorList>
            <person name="Goeker M."/>
        </authorList>
    </citation>
    <scope>NUCLEOTIDE SEQUENCE [LARGE SCALE GENOMIC DNA]</scope>
    <source>
        <strain evidence="2">JSM 076093</strain>
    </source>
</reference>
<sequence length="172" mass="19334">MEEGNWDLQEVKRLKKKLLIQNNLGMLLVFALLWFFVEVTAVSTTIILGVLCAILWLSVVNLLFTLLTGKVIGTRAMQRVQTFEIERHGKKQWKIKASIGLLILLVLTIGLTVMVVVSDIGSVPLNFPNDSFAFIGAWLGMNLGQIHRIRKLGREISRESSEKQERGSSESL</sequence>
<evidence type="ECO:0000256" key="1">
    <source>
        <dbReference type="SAM" id="Phobius"/>
    </source>
</evidence>
<gene>
    <name evidence="2" type="ORF">QO000_003003</name>
</gene>
<feature type="transmembrane region" description="Helical" evidence="1">
    <location>
        <begin position="97"/>
        <end position="120"/>
    </location>
</feature>
<dbReference type="Proteomes" id="UP001226720">
    <property type="component" value="Unassembled WGS sequence"/>
</dbReference>
<proteinExistence type="predicted"/>
<keyword evidence="3" id="KW-1185">Reference proteome</keyword>
<evidence type="ECO:0000313" key="3">
    <source>
        <dbReference type="Proteomes" id="UP001226720"/>
    </source>
</evidence>
<name>A0ABU0K401_9BACL</name>
<feature type="transmembrane region" description="Helical" evidence="1">
    <location>
        <begin position="43"/>
        <end position="67"/>
    </location>
</feature>
<protein>
    <submittedName>
        <fullName evidence="2">Membrane protein</fullName>
    </submittedName>
</protein>
<feature type="transmembrane region" description="Helical" evidence="1">
    <location>
        <begin position="132"/>
        <end position="149"/>
    </location>
</feature>
<feature type="transmembrane region" description="Helical" evidence="1">
    <location>
        <begin position="18"/>
        <end position="37"/>
    </location>
</feature>
<dbReference type="RefSeq" id="WP_301552673.1">
    <property type="nucleotide sequence ID" value="NZ_JAQRMZ010000009.1"/>
</dbReference>
<organism evidence="2 3">
    <name type="scientific">Guptibacillus hwajinpoensis</name>
    <dbReference type="NCBI Taxonomy" id="208199"/>
    <lineage>
        <taxon>Bacteria</taxon>
        <taxon>Bacillati</taxon>
        <taxon>Bacillota</taxon>
        <taxon>Bacilli</taxon>
        <taxon>Bacillales</taxon>
        <taxon>Guptibacillaceae</taxon>
        <taxon>Guptibacillus</taxon>
    </lineage>
</organism>
<comment type="caution">
    <text evidence="2">The sequence shown here is derived from an EMBL/GenBank/DDBJ whole genome shotgun (WGS) entry which is preliminary data.</text>
</comment>
<accession>A0ABU0K401</accession>
<evidence type="ECO:0000313" key="2">
    <source>
        <dbReference type="EMBL" id="MDQ0484019.1"/>
    </source>
</evidence>
<dbReference type="GeneID" id="301328325"/>
<keyword evidence="1" id="KW-0472">Membrane</keyword>
<keyword evidence="1" id="KW-1133">Transmembrane helix</keyword>
<dbReference type="EMBL" id="JAUSWM010000005">
    <property type="protein sequence ID" value="MDQ0484019.1"/>
    <property type="molecule type" value="Genomic_DNA"/>
</dbReference>